<dbReference type="CDD" id="cd12148">
    <property type="entry name" value="fungal_TF_MHR"/>
    <property type="match status" value="1"/>
</dbReference>
<dbReference type="SMART" id="SM00906">
    <property type="entry name" value="Fungal_trans"/>
    <property type="match status" value="1"/>
</dbReference>
<dbReference type="PANTHER" id="PTHR46910">
    <property type="entry name" value="TRANSCRIPTION FACTOR PDR1"/>
    <property type="match status" value="1"/>
</dbReference>
<feature type="region of interest" description="Disordered" evidence="2">
    <location>
        <begin position="116"/>
        <end position="154"/>
    </location>
</feature>
<dbReference type="Proteomes" id="UP001610563">
    <property type="component" value="Unassembled WGS sequence"/>
</dbReference>
<feature type="region of interest" description="Disordered" evidence="2">
    <location>
        <begin position="1"/>
        <end position="71"/>
    </location>
</feature>
<evidence type="ECO:0000313" key="5">
    <source>
        <dbReference type="EMBL" id="KAL2786565.1"/>
    </source>
</evidence>
<name>A0ABR4FTJ6_9EURO</name>
<keyword evidence="3" id="KW-0472">Membrane</keyword>
<reference evidence="5 6" key="1">
    <citation type="submission" date="2024-07" db="EMBL/GenBank/DDBJ databases">
        <title>Section-level genome sequencing and comparative genomics of Aspergillus sections Usti and Cavernicolus.</title>
        <authorList>
            <consortium name="Lawrence Berkeley National Laboratory"/>
            <person name="Nybo J.L."/>
            <person name="Vesth T.C."/>
            <person name="Theobald S."/>
            <person name="Frisvad J.C."/>
            <person name="Larsen T.O."/>
            <person name="Kjaerboelling I."/>
            <person name="Rothschild-Mancinelli K."/>
            <person name="Lyhne E.K."/>
            <person name="Kogle M.E."/>
            <person name="Barry K."/>
            <person name="Clum A."/>
            <person name="Na H."/>
            <person name="Ledsgaard L."/>
            <person name="Lin J."/>
            <person name="Lipzen A."/>
            <person name="Kuo A."/>
            <person name="Riley R."/>
            <person name="Mondo S."/>
            <person name="Labutti K."/>
            <person name="Haridas S."/>
            <person name="Pangalinan J."/>
            <person name="Salamov A.A."/>
            <person name="Simmons B.A."/>
            <person name="Magnuson J.K."/>
            <person name="Chen J."/>
            <person name="Drula E."/>
            <person name="Henrissat B."/>
            <person name="Wiebenga A."/>
            <person name="Lubbers R.J."/>
            <person name="Gomes A.C."/>
            <person name="Makela M.R."/>
            <person name="Stajich J."/>
            <person name="Grigoriev I.V."/>
            <person name="Mortensen U.H."/>
            <person name="De Vries R.P."/>
            <person name="Baker S.E."/>
            <person name="Andersen M.R."/>
        </authorList>
    </citation>
    <scope>NUCLEOTIDE SEQUENCE [LARGE SCALE GENOMIC DNA]</scope>
    <source>
        <strain evidence="5 6">CBS 209.92</strain>
    </source>
</reference>
<accession>A0ABR4FTJ6</accession>
<evidence type="ECO:0000256" key="3">
    <source>
        <dbReference type="SAM" id="Phobius"/>
    </source>
</evidence>
<feature type="compositionally biased region" description="Polar residues" evidence="2">
    <location>
        <begin position="134"/>
        <end position="147"/>
    </location>
</feature>
<dbReference type="InterPro" id="IPR050987">
    <property type="entry name" value="AtrR-like"/>
</dbReference>
<dbReference type="Pfam" id="PF04082">
    <property type="entry name" value="Fungal_trans"/>
    <property type="match status" value="1"/>
</dbReference>
<evidence type="ECO:0000256" key="2">
    <source>
        <dbReference type="SAM" id="MobiDB-lite"/>
    </source>
</evidence>
<dbReference type="InterPro" id="IPR007219">
    <property type="entry name" value="XnlR_reg_dom"/>
</dbReference>
<evidence type="ECO:0000259" key="4">
    <source>
        <dbReference type="SMART" id="SM00906"/>
    </source>
</evidence>
<dbReference type="PANTHER" id="PTHR46910:SF25">
    <property type="entry name" value="ABC-TRANSPORTER-REGULATING TRANSCRIPTION FACTOR"/>
    <property type="match status" value="1"/>
</dbReference>
<evidence type="ECO:0000313" key="6">
    <source>
        <dbReference type="Proteomes" id="UP001610563"/>
    </source>
</evidence>
<dbReference type="EMBL" id="JBFTWV010000115">
    <property type="protein sequence ID" value="KAL2786565.1"/>
    <property type="molecule type" value="Genomic_DNA"/>
</dbReference>
<feature type="transmembrane region" description="Helical" evidence="3">
    <location>
        <begin position="603"/>
        <end position="625"/>
    </location>
</feature>
<keyword evidence="3" id="KW-0812">Transmembrane</keyword>
<comment type="caution">
    <text evidence="5">The sequence shown here is derived from an EMBL/GenBank/DDBJ whole genome shotgun (WGS) entry which is preliminary data.</text>
</comment>
<keyword evidence="3" id="KW-1133">Transmembrane helix</keyword>
<feature type="transmembrane region" description="Helical" evidence="3">
    <location>
        <begin position="529"/>
        <end position="548"/>
    </location>
</feature>
<organism evidence="5 6">
    <name type="scientific">Aspergillus keveii</name>
    <dbReference type="NCBI Taxonomy" id="714993"/>
    <lineage>
        <taxon>Eukaryota</taxon>
        <taxon>Fungi</taxon>
        <taxon>Dikarya</taxon>
        <taxon>Ascomycota</taxon>
        <taxon>Pezizomycotina</taxon>
        <taxon>Eurotiomycetes</taxon>
        <taxon>Eurotiomycetidae</taxon>
        <taxon>Eurotiales</taxon>
        <taxon>Aspergillaceae</taxon>
        <taxon>Aspergillus</taxon>
        <taxon>Aspergillus subgen. Nidulantes</taxon>
    </lineage>
</organism>
<evidence type="ECO:0000256" key="1">
    <source>
        <dbReference type="ARBA" id="ARBA00023242"/>
    </source>
</evidence>
<gene>
    <name evidence="5" type="ORF">BJX66DRAFT_29252</name>
</gene>
<sequence length="686" mass="76568">MRHASSSNKGAKPRFRPCGGRTDQGPRINQSRKQPNETRQLNELESDANQELDQSGRKRLKTSSDANEYRRQRNLKNLMMINRLESNIGRMEAHLQELGFDINKTESAQTLPEFTEFDNAQSPPSPPLSEPADSLNQGSSNGGQHPSDTYVDLRTPQNPVFAHLETDQLVPDSHDDAKGPLCDDIAGLLLPRCLLDTPTARGLRALSPEGMKWMGQKSGVTPSLSSEDYSNTTSYGSLSSDFPRKEFCPLPSKEEASSLLYEYLKSFNCLCPLYEQDKLVSLFNQDDLDVVLQSPALWASVNVVFALAIAFRIKDRTTAQAEHQRSWLFIKNAFSVYHDLCLGQPDLWSIQALLGMSIFFLGTMSAEPCNFLVSAAIRMSQQLGLGTTEEGASPSVQDLKQRRYTFWIAYCLDREISLRFDKPPAQSDDDMSIEIPTEPPADGARIIPTINQHSNFNVFKAQCQLATIKGQLYKDLYSAAAKNRTLGEIMASIGTLDEKLQDWMENLPAECQPHAPGLPKFSQPSISVMMLYLHYSYFHCIIAIHRLICSRRIMIATDLLKKQGIDFSAPPPHTSKVFESSSLCAHAARASIRLMRYMPEGHLSLIGILVYYPIIALSTLSSTIVQNPRDASRLSDLRLIDQVEKFLSSQIVSIPNEGIARLKAYCANYRNAAETAVHKTMRSCGT</sequence>
<keyword evidence="6" id="KW-1185">Reference proteome</keyword>
<feature type="domain" description="Xylanolytic transcriptional activator regulatory" evidence="4">
    <location>
        <begin position="369"/>
        <end position="442"/>
    </location>
</feature>
<keyword evidence="1" id="KW-0539">Nucleus</keyword>
<proteinExistence type="predicted"/>
<protein>
    <submittedName>
        <fullName evidence="5">Fungal-specific transcription factor domain-containing protein</fullName>
    </submittedName>
</protein>